<evidence type="ECO:0000313" key="5">
    <source>
        <dbReference type="Proteomes" id="UP001054252"/>
    </source>
</evidence>
<dbReference type="PANTHER" id="PTHR36886:SF7">
    <property type="entry name" value="EXPRESSED PROTEIN"/>
    <property type="match status" value="1"/>
</dbReference>
<feature type="region of interest" description="Disordered" evidence="2">
    <location>
        <begin position="785"/>
        <end position="834"/>
    </location>
</feature>
<protein>
    <recommendedName>
        <fullName evidence="3">C3H1-type domain-containing protein</fullName>
    </recommendedName>
</protein>
<dbReference type="PANTHER" id="PTHR36886">
    <property type="entry name" value="PROTEIN FRIGIDA-ESSENTIAL 1"/>
    <property type="match status" value="1"/>
</dbReference>
<feature type="compositionally biased region" description="Low complexity" evidence="2">
    <location>
        <begin position="906"/>
        <end position="915"/>
    </location>
</feature>
<evidence type="ECO:0000256" key="2">
    <source>
        <dbReference type="SAM" id="MobiDB-lite"/>
    </source>
</evidence>
<feature type="compositionally biased region" description="Low complexity" evidence="2">
    <location>
        <begin position="118"/>
        <end position="134"/>
    </location>
</feature>
<name>A0AAV5LE13_9ROSI</name>
<keyword evidence="1" id="KW-0479">Metal-binding</keyword>
<feature type="compositionally biased region" description="Basic residues" evidence="2">
    <location>
        <begin position="647"/>
        <end position="711"/>
    </location>
</feature>
<feature type="compositionally biased region" description="Basic and acidic residues" evidence="2">
    <location>
        <begin position="633"/>
        <end position="646"/>
    </location>
</feature>
<dbReference type="EMBL" id="BPVZ01000111">
    <property type="protein sequence ID" value="GKV35494.1"/>
    <property type="molecule type" value="Genomic_DNA"/>
</dbReference>
<feature type="region of interest" description="Disordered" evidence="2">
    <location>
        <begin position="1258"/>
        <end position="1282"/>
    </location>
</feature>
<feature type="compositionally biased region" description="Pro residues" evidence="2">
    <location>
        <begin position="192"/>
        <end position="211"/>
    </location>
</feature>
<feature type="compositionally biased region" description="Polar residues" evidence="2">
    <location>
        <begin position="1"/>
        <end position="11"/>
    </location>
</feature>
<sequence length="1476" mass="160829">MHGQRNYNPQYGQHPQIPMPPPYQQHPLGPPPPSHFHQGPAGPAIFQNGPPARPHQIHQVPPVAVSIPGQSYVHPSLPLHGSTSVPHMYPTQSNSQSSQHVPSPLPLPLGTSHSEMFQASTPAQPLPPASSQSQGQTFYRALVHPPSQQLGLQYAPQHPLPPPMPSFFTSAPLASFLHSTGGNSHVSAVGPMGPPPPPSSLPPIQPSPPAPTSTVSASNHALLPSNLSGNSDNDHCSSELSNNKSMASVSADEVVASNQVRHTVLADDNFLNQEGGSVCEVEKGSLKLDNLYKGKSNSPLRPLENEPSTRPYHLGVAPTSHSPADSDMEMEDDITQADNDEVPIHLIEGQNNQQDLPPNEHDAENQLCSMPSAAVCNPDNDKLSQKAPMTGCGGSCKQESAVVSNLNQVAFGRSKVTSLVTNSEGAEKQHLVANLEQSTPLADDKHPSRASTAAESINSEMCSCQLVKCGSPFRLLQDYASDESLENDSEPCVDIVKPLVVSSLAAASLHRDFSFSSKKDRRSKNLSEGADSLVTCSDLSISDKALEVLKGSEEIKGTMISSETGCIGDNCRNKKSVNHGASLETSQKEDAVAGTSLEVGCSGKFSKEDDAEEKNAKAAPSQLKVDEFGRLVRDGATDSDSDDSHYIRRHGRRGRSRSRSRSPLGRRRSPRRRREKRSRSHSWSPRYRRSRSRSPRYRRSRSRSPRYRRSGSRSPTSRRVGKFSGENLRQAKGRIPDCLDYLRGKCYRGAYCRYTHRGFEKNDESRQQSVEVRWGSRNNIHEEIRHLSGKVSDCGNTENTERQPDSHSGAARDGNADEKREDSLKGTLESANDGHGHLIHHHIIKSDKSSDISASVVEIQVIEKEAEEPIIVTNETCQEALGLHHSSVDGFASKFVGDVDALPQQSDNSSISDSSPQKTSTCSPIRPAVNDAYPNMMQSEHLSSQLPSSSLPVSQAIDASNMKNPKTAPSTSQSTSGETFPPYMLPDQQSFFTVQPDSSLASLPHPPPLPPHNSTINGGTSTSGVSSQFQQSQLPLRKDFGSHTASRPYPTELPLNSQVGAFQQQACPIMHEPNRPLSHAVLPVFNLLSQKLEDSNFSREGCLTQPLMQSFIHQSTHAMPSLQELPTNKAPSFSGESLLPGGLSNSSSYVHPYLQQQLSHGSNHHMADVVYSLHGNISSSYRYPPELIDTNRPPCLKDFGGLTAPNYHHHPHTSTFEHPGSSKHSSDVFRQEKDATYSNAPFNLSYASFDGRGVVTQEASSLPKSTRSVGQNFPRSGSDQYDPLFDSIEPSSKLTGKNDHVQKWEATGDSEMLRLSGSNNPLDMEENKSKDGTVASAASADNEEFGEAVDAEVGAVENGSPNNPIYVENIVGDDIEIDQIKSPIKSKKSKDSRSMKLFKVAIADFVKEVLKPSWRQGNMSKEAFKTIVKKTVDKVSGAMKSHQIPKSRAKIDHYIDSSQRKLTKLVMGYVDKYVKV</sequence>
<feature type="compositionally biased region" description="Polar residues" evidence="2">
    <location>
        <begin position="81"/>
        <end position="101"/>
    </location>
</feature>
<feature type="region of interest" description="Disordered" evidence="2">
    <location>
        <begin position="184"/>
        <end position="244"/>
    </location>
</feature>
<feature type="region of interest" description="Disordered" evidence="2">
    <location>
        <begin position="1"/>
        <end position="57"/>
    </location>
</feature>
<reference evidence="4 5" key="1">
    <citation type="journal article" date="2021" name="Commun. Biol.">
        <title>The genome of Shorea leprosula (Dipterocarpaceae) highlights the ecological relevance of drought in aseasonal tropical rainforests.</title>
        <authorList>
            <person name="Ng K.K.S."/>
            <person name="Kobayashi M.J."/>
            <person name="Fawcett J.A."/>
            <person name="Hatakeyama M."/>
            <person name="Paape T."/>
            <person name="Ng C.H."/>
            <person name="Ang C.C."/>
            <person name="Tnah L.H."/>
            <person name="Lee C.T."/>
            <person name="Nishiyama T."/>
            <person name="Sese J."/>
            <person name="O'Brien M.J."/>
            <person name="Copetti D."/>
            <person name="Mohd Noor M.I."/>
            <person name="Ong R.C."/>
            <person name="Putra M."/>
            <person name="Sireger I.Z."/>
            <person name="Indrioko S."/>
            <person name="Kosugi Y."/>
            <person name="Izuno A."/>
            <person name="Isagi Y."/>
            <person name="Lee S.L."/>
            <person name="Shimizu K.K."/>
        </authorList>
    </citation>
    <scope>NUCLEOTIDE SEQUENCE [LARGE SCALE GENOMIC DNA]</scope>
    <source>
        <strain evidence="4">214</strain>
    </source>
</reference>
<feature type="compositionally biased region" description="Polar residues" evidence="2">
    <location>
        <begin position="1012"/>
        <end position="1032"/>
    </location>
</feature>
<gene>
    <name evidence="4" type="ORF">SLEP1_g43752</name>
</gene>
<accession>A0AAV5LE13</accession>
<keyword evidence="1" id="KW-0863">Zinc-finger</keyword>
<keyword evidence="1" id="KW-0862">Zinc</keyword>
<evidence type="ECO:0000313" key="4">
    <source>
        <dbReference type="EMBL" id="GKV35494.1"/>
    </source>
</evidence>
<feature type="domain" description="C3H1-type" evidence="3">
    <location>
        <begin position="732"/>
        <end position="759"/>
    </location>
</feature>
<feature type="region of interest" description="Disordered" evidence="2">
    <location>
        <begin position="961"/>
        <end position="1032"/>
    </location>
</feature>
<feature type="compositionally biased region" description="Polar residues" evidence="2">
    <location>
        <begin position="1258"/>
        <end position="1279"/>
    </location>
</feature>
<feature type="region of interest" description="Disordered" evidence="2">
    <location>
        <begin position="1317"/>
        <end position="1344"/>
    </location>
</feature>
<evidence type="ECO:0000256" key="1">
    <source>
        <dbReference type="PROSITE-ProRule" id="PRU00723"/>
    </source>
</evidence>
<proteinExistence type="predicted"/>
<feature type="region of interest" description="Disordered" evidence="2">
    <location>
        <begin position="903"/>
        <end position="931"/>
    </location>
</feature>
<feature type="region of interest" description="Disordered" evidence="2">
    <location>
        <begin position="74"/>
        <end position="135"/>
    </location>
</feature>
<keyword evidence="5" id="KW-1185">Reference proteome</keyword>
<evidence type="ECO:0000259" key="3">
    <source>
        <dbReference type="PROSITE" id="PS50103"/>
    </source>
</evidence>
<feature type="compositionally biased region" description="Polar residues" evidence="2">
    <location>
        <begin position="961"/>
        <end position="978"/>
    </location>
</feature>
<dbReference type="Proteomes" id="UP001054252">
    <property type="component" value="Unassembled WGS sequence"/>
</dbReference>
<feature type="region of interest" description="Disordered" evidence="2">
    <location>
        <begin position="1206"/>
        <end position="1229"/>
    </location>
</feature>
<dbReference type="GO" id="GO:0008270">
    <property type="term" value="F:zinc ion binding"/>
    <property type="evidence" value="ECO:0007669"/>
    <property type="project" value="UniProtKB-KW"/>
</dbReference>
<feature type="zinc finger region" description="C3H1-type" evidence="1">
    <location>
        <begin position="732"/>
        <end position="759"/>
    </location>
</feature>
<organism evidence="4 5">
    <name type="scientific">Rubroshorea leprosula</name>
    <dbReference type="NCBI Taxonomy" id="152421"/>
    <lineage>
        <taxon>Eukaryota</taxon>
        <taxon>Viridiplantae</taxon>
        <taxon>Streptophyta</taxon>
        <taxon>Embryophyta</taxon>
        <taxon>Tracheophyta</taxon>
        <taxon>Spermatophyta</taxon>
        <taxon>Magnoliopsida</taxon>
        <taxon>eudicotyledons</taxon>
        <taxon>Gunneridae</taxon>
        <taxon>Pentapetalae</taxon>
        <taxon>rosids</taxon>
        <taxon>malvids</taxon>
        <taxon>Malvales</taxon>
        <taxon>Dipterocarpaceae</taxon>
        <taxon>Rubroshorea</taxon>
    </lineage>
</organism>
<dbReference type="PROSITE" id="PS50103">
    <property type="entry name" value="ZF_C3H1"/>
    <property type="match status" value="1"/>
</dbReference>
<dbReference type="InterPro" id="IPR052650">
    <property type="entry name" value="Zinc_finger_CCCH"/>
</dbReference>
<feature type="compositionally biased region" description="Basic and acidic residues" evidence="2">
    <location>
        <begin position="814"/>
        <end position="824"/>
    </location>
</feature>
<dbReference type="InterPro" id="IPR000571">
    <property type="entry name" value="Znf_CCCH"/>
</dbReference>
<comment type="caution">
    <text evidence="4">The sequence shown here is derived from an EMBL/GenBank/DDBJ whole genome shotgun (WGS) entry which is preliminary data.</text>
</comment>
<feature type="compositionally biased region" description="Pro residues" evidence="2">
    <location>
        <begin position="17"/>
        <end position="34"/>
    </location>
</feature>
<feature type="region of interest" description="Disordered" evidence="2">
    <location>
        <begin position="633"/>
        <end position="728"/>
    </location>
</feature>